<gene>
    <name evidence="1" type="ORF">HH216_13710</name>
</gene>
<sequence>MNEPAYPFQEGPLEYTYRFESVSEQAVIQKVVLFTETSRAGLFNMALVDELSDGELSDIVVSNNEDLIMVLATVFRIAEHFLNRSPSYGIIFQGSDERRTRLYRIAISRELAVLSKTYELFGFKNDRFTLFQSNQDYERFLIRRRS</sequence>
<dbReference type="RefSeq" id="WP_169551319.1">
    <property type="nucleotide sequence ID" value="NZ_CP051677.1"/>
</dbReference>
<dbReference type="KEGG" id="srho:HH216_13710"/>
<name>A0A7L5DQ67_9BACT</name>
<organism evidence="1 2">
    <name type="scientific">Spirosoma rhododendri</name>
    <dbReference type="NCBI Taxonomy" id="2728024"/>
    <lineage>
        <taxon>Bacteria</taxon>
        <taxon>Pseudomonadati</taxon>
        <taxon>Bacteroidota</taxon>
        <taxon>Cytophagia</taxon>
        <taxon>Cytophagales</taxon>
        <taxon>Cytophagaceae</taxon>
        <taxon>Spirosoma</taxon>
    </lineage>
</organism>
<keyword evidence="2" id="KW-1185">Reference proteome</keyword>
<dbReference type="EMBL" id="CP051677">
    <property type="protein sequence ID" value="QJD79353.1"/>
    <property type="molecule type" value="Genomic_DNA"/>
</dbReference>
<protein>
    <submittedName>
        <fullName evidence="1">Uncharacterized protein</fullName>
    </submittedName>
</protein>
<dbReference type="Proteomes" id="UP000501128">
    <property type="component" value="Chromosome"/>
</dbReference>
<accession>A0A7L5DQ67</accession>
<reference evidence="1 2" key="1">
    <citation type="submission" date="2020-04" db="EMBL/GenBank/DDBJ databases">
        <title>Genome sequencing of novel species.</title>
        <authorList>
            <person name="Heo J."/>
            <person name="Kim S.-J."/>
            <person name="Kim J.-S."/>
            <person name="Hong S.-B."/>
            <person name="Kwon S.-W."/>
        </authorList>
    </citation>
    <scope>NUCLEOTIDE SEQUENCE [LARGE SCALE GENOMIC DNA]</scope>
    <source>
        <strain evidence="1 2">CJU-R4</strain>
    </source>
</reference>
<dbReference type="AlphaFoldDB" id="A0A7L5DQ67"/>
<dbReference type="InterPro" id="IPR053865">
    <property type="entry name" value="DUF6934"/>
</dbReference>
<dbReference type="Pfam" id="PF22028">
    <property type="entry name" value="DUF6934"/>
    <property type="match status" value="1"/>
</dbReference>
<evidence type="ECO:0000313" key="2">
    <source>
        <dbReference type="Proteomes" id="UP000501128"/>
    </source>
</evidence>
<evidence type="ECO:0000313" key="1">
    <source>
        <dbReference type="EMBL" id="QJD79353.1"/>
    </source>
</evidence>
<proteinExistence type="predicted"/>